<dbReference type="GO" id="GO:0098703">
    <property type="term" value="P:calcium ion import across plasma membrane"/>
    <property type="evidence" value="ECO:0007669"/>
    <property type="project" value="TreeGrafter"/>
</dbReference>
<evidence type="ECO:0000256" key="4">
    <source>
        <dbReference type="ARBA" id="ARBA00022989"/>
    </source>
</evidence>
<dbReference type="PANTHER" id="PTHR10582:SF2">
    <property type="entry name" value="INACTIVE"/>
    <property type="match status" value="1"/>
</dbReference>
<accession>A0A8H3QU40</accession>
<dbReference type="InterPro" id="IPR005821">
    <property type="entry name" value="Ion_trans_dom"/>
</dbReference>
<comment type="subcellular location">
    <subcellularLocation>
        <location evidence="1">Membrane</location>
        <topology evidence="1">Multi-pass membrane protein</topology>
    </subcellularLocation>
</comment>
<dbReference type="OrthoDB" id="2352140at2759"/>
<evidence type="ECO:0000256" key="6">
    <source>
        <dbReference type="SAM" id="Coils"/>
    </source>
</evidence>
<evidence type="ECO:0000256" key="7">
    <source>
        <dbReference type="SAM" id="Phobius"/>
    </source>
</evidence>
<keyword evidence="3" id="KW-0677">Repeat</keyword>
<dbReference type="PANTHER" id="PTHR10582">
    <property type="entry name" value="TRANSIENT RECEPTOR POTENTIAL ION CHANNEL PROTEIN"/>
    <property type="match status" value="1"/>
</dbReference>
<feature type="domain" description="Ion transport" evidence="8">
    <location>
        <begin position="770"/>
        <end position="1043"/>
    </location>
</feature>
<dbReference type="AlphaFoldDB" id="A0A8H3QU40"/>
<comment type="caution">
    <text evidence="9">The sequence shown here is derived from an EMBL/GenBank/DDBJ whole genome shotgun (WGS) entry which is preliminary data.</text>
</comment>
<evidence type="ECO:0000313" key="9">
    <source>
        <dbReference type="EMBL" id="GES91971.1"/>
    </source>
</evidence>
<evidence type="ECO:0000256" key="1">
    <source>
        <dbReference type="ARBA" id="ARBA00004141"/>
    </source>
</evidence>
<name>A0A8H3QU40_9GLOM</name>
<sequence>MAKSENEIKIKIDDDLSKSIDDSPESVKTTQLICSLNKEYFATYDEKEIVIWKQNKNSILSFDNEKTKVHDEKVDSIAINSIMINSYEIYKANISDENLLILIFREKKDFEKDSPPVIYDVDNKRVLMNNKYKNCLDVQGEFLEDRNHVNYVTIVENDYKKRLKVHSYSIEKSNYIKLQHSYVTLDNSGYFYLHPEGKLYYGREGIMQQWNIKDGIGTFEYEYYFHCPRSFQVRINKDRSLLAFRDDKFDKKSFSIFSRKFDIVFSQHLEFEIEDFGFCKIEEFKNLDFLIIKVTKDKKNIYYLINPYLKDSLPYEVKTIEHDEQQLLINENLISIVDDKVQIENLLTEEIKHLLLEHIYKSTPTFFLLYINDGIPFINKFKEEKERKKEWEIKIENKTLTLMPPKTIHAGKSIIWEIELVNYNQLKLIAKKSQKIDCEPNYEIIEEDLSYKLEYSAYSFILPNDDLVIVMSASDNNEINFTAVNIYTINTKDEIETLYASFCNEKEIQNFTKFDKVSKDYFVSHLSSLHDPNMIGTITYNAIKRMVLFYLDNISSFILYSSEILHAAIETGTIEIIDAIIDGCIKYYNGNSEISENICILAIVTKSLSYLQDSYPYYVNKFLTYTVLVRAPHNFDIVEINSSHLFGYTLDCHLYKLNILLRGYLLFNDCMDYVNHKYKTYKSDKSDYSRYPKKTTYILYVPLPKFVSYISKESNMTQIEESEENIDAKNDELKKLKTESEFIKMQTTDLYSDWNGEALINFKWQKFGKYYYFGIWILYAIFLLAFTLAATQPNAFISLSNQKILFIISIVLGFIQLLMFEIRLFLRYKWRYLTDPWNYFDLSAYIFPIATSLIWIKNGSIPIWTSAISILFLDFKFLLFFRGIEYFGVYFAIILNVAKKVFSFLLILFFVIFAYAHAFFALLQPLKKFDPSIPDFDQNDPNSPWNLASTYNSISPDGNTVSKNPSLIQLPNANTNLYEFFGTSLLAVYKLMTGDTGSLAPWVFLDNPTLIVLWISFSFCTVIYLLNLFIGLLSNEIQNSNDKSWFLIQRAELIAEIEICCLISQQKKWRSWFPDHIFYYVQFDKLQMKINEIDSKYKDSPYKPIIHSKLLNLVGKEDDKNEESDQLKSTLETIKTILLKNKDQEINIFKIKNMEMVEYKKKVQN</sequence>
<keyword evidence="4 7" id="KW-1133">Transmembrane helix</keyword>
<feature type="transmembrane region" description="Helical" evidence="7">
    <location>
        <begin position="838"/>
        <end position="856"/>
    </location>
</feature>
<feature type="transmembrane region" description="Helical" evidence="7">
    <location>
        <begin position="1011"/>
        <end position="1033"/>
    </location>
</feature>
<organism evidence="9 10">
    <name type="scientific">Rhizophagus clarus</name>
    <dbReference type="NCBI Taxonomy" id="94130"/>
    <lineage>
        <taxon>Eukaryota</taxon>
        <taxon>Fungi</taxon>
        <taxon>Fungi incertae sedis</taxon>
        <taxon>Mucoromycota</taxon>
        <taxon>Glomeromycotina</taxon>
        <taxon>Glomeromycetes</taxon>
        <taxon>Glomerales</taxon>
        <taxon>Glomeraceae</taxon>
        <taxon>Rhizophagus</taxon>
    </lineage>
</organism>
<evidence type="ECO:0000259" key="8">
    <source>
        <dbReference type="Pfam" id="PF00520"/>
    </source>
</evidence>
<keyword evidence="5 7" id="KW-0472">Membrane</keyword>
<reference evidence="9" key="1">
    <citation type="submission" date="2019-10" db="EMBL/GenBank/DDBJ databases">
        <title>Conservation and host-specific expression of non-tandemly repeated heterogenous ribosome RNA gene in arbuscular mycorrhizal fungi.</title>
        <authorList>
            <person name="Maeda T."/>
            <person name="Kobayashi Y."/>
            <person name="Nakagawa T."/>
            <person name="Ezawa T."/>
            <person name="Yamaguchi K."/>
            <person name="Bino T."/>
            <person name="Nishimoto Y."/>
            <person name="Shigenobu S."/>
            <person name="Kawaguchi M."/>
        </authorList>
    </citation>
    <scope>NUCLEOTIDE SEQUENCE</scope>
    <source>
        <strain evidence="9">HR1</strain>
    </source>
</reference>
<proteinExistence type="predicted"/>
<evidence type="ECO:0000256" key="3">
    <source>
        <dbReference type="ARBA" id="ARBA00022737"/>
    </source>
</evidence>
<dbReference type="Proteomes" id="UP000615446">
    <property type="component" value="Unassembled WGS sequence"/>
</dbReference>
<evidence type="ECO:0000313" key="10">
    <source>
        <dbReference type="Proteomes" id="UP000615446"/>
    </source>
</evidence>
<feature type="transmembrane region" description="Helical" evidence="7">
    <location>
        <begin position="770"/>
        <end position="792"/>
    </location>
</feature>
<evidence type="ECO:0000256" key="5">
    <source>
        <dbReference type="ARBA" id="ARBA00023136"/>
    </source>
</evidence>
<dbReference type="Pfam" id="PF00520">
    <property type="entry name" value="Ion_trans"/>
    <property type="match status" value="1"/>
</dbReference>
<keyword evidence="2 7" id="KW-0812">Transmembrane</keyword>
<protein>
    <recommendedName>
        <fullName evidence="8">Ion transport domain-containing protein</fullName>
    </recommendedName>
</protein>
<dbReference type="EMBL" id="BLAL01000208">
    <property type="protein sequence ID" value="GES91971.1"/>
    <property type="molecule type" value="Genomic_DNA"/>
</dbReference>
<dbReference type="InterPro" id="IPR024862">
    <property type="entry name" value="TRPV"/>
</dbReference>
<feature type="transmembrane region" description="Helical" evidence="7">
    <location>
        <begin position="862"/>
        <end position="881"/>
    </location>
</feature>
<keyword evidence="6" id="KW-0175">Coiled coil</keyword>
<evidence type="ECO:0000256" key="2">
    <source>
        <dbReference type="ARBA" id="ARBA00022692"/>
    </source>
</evidence>
<feature type="transmembrane region" description="Helical" evidence="7">
    <location>
        <begin position="901"/>
        <end position="923"/>
    </location>
</feature>
<feature type="transmembrane region" description="Helical" evidence="7">
    <location>
        <begin position="804"/>
        <end position="826"/>
    </location>
</feature>
<dbReference type="Gene3D" id="1.10.287.70">
    <property type="match status" value="1"/>
</dbReference>
<dbReference type="GO" id="GO:0005216">
    <property type="term" value="F:monoatomic ion channel activity"/>
    <property type="evidence" value="ECO:0007669"/>
    <property type="project" value="InterPro"/>
</dbReference>
<feature type="coiled-coil region" evidence="6">
    <location>
        <begin position="712"/>
        <end position="746"/>
    </location>
</feature>
<gene>
    <name evidence="9" type="ORF">RCL2_001876900</name>
</gene>
<dbReference type="GO" id="GO:0005886">
    <property type="term" value="C:plasma membrane"/>
    <property type="evidence" value="ECO:0007669"/>
    <property type="project" value="TreeGrafter"/>
</dbReference>